<feature type="domain" description="Chorismate-utilising enzyme C-terminal" evidence="1">
    <location>
        <begin position="118"/>
        <end position="372"/>
    </location>
</feature>
<sequence length="587" mass="65308">MPDTCPTILLDSCSADRFSASWRFDGHIRTLIAETSDQVQSVLEQAEAATRQGLYAVGFVVYEAARALNPHLPSLPPRAGLPLAWFSLFRERHCVTAGDGLPDHTTATPELQPACSPADYGIAISRIHTAIEQGETYQINHTFPLQGQWQGDPRQLYRSLLLAQQPAFGAFLDIGSHTIISASPELFFNIKDGLITTRPMKGTAPRGRFPAEDRALQEQLQQDMKEQAENLMIVDLLRNDLGQVARTGTVQTERLFEVETYPTVHQMTSTITAQLKQDIGLLELFRALFPCGSVTGAPKRRSMELIAEIEGQPRGIYCGTIGYLAPGGEMAFSVAIRTLVLNKQTGRISLGVGSGITWDARPDAEYVECLHKAAFLKPRPQPRLLESLLLEDGNYPRLEQHLERLGWSAARLGYCCDREQIRQALLAHAAGTTGQHKTRLLLAQDSTFQIESALLLQIQQPLKLALATTFVDPTDLLLYLKTEQRQRYEQARQEQPEADEVLLCNNRGELTEGSFTNLVLKLDGRLVTPPLASGLLPGVMRQQLLEQGTIEEQVLYPQDLQRAEEIWLINSVRGWLRAELIKGARTC</sequence>
<dbReference type="Gene3D" id="3.30.470.10">
    <property type="match status" value="1"/>
</dbReference>
<dbReference type="PANTHER" id="PTHR11236:SF50">
    <property type="entry name" value="AMINODEOXYCHORISMATE SYNTHASE COMPONENT 1"/>
    <property type="match status" value="1"/>
</dbReference>
<reference evidence="2 3" key="1">
    <citation type="submission" date="2008-05" db="EMBL/GenBank/DDBJ databases">
        <title>Complete sequence of chromosome of Geobacter lovleyi SZ.</title>
        <authorList>
            <consortium name="US DOE Joint Genome Institute"/>
            <person name="Lucas S."/>
            <person name="Copeland A."/>
            <person name="Lapidus A."/>
            <person name="Glavina del Rio T."/>
            <person name="Dalin E."/>
            <person name="Tice H."/>
            <person name="Bruce D."/>
            <person name="Goodwin L."/>
            <person name="Pitluck S."/>
            <person name="Chertkov O."/>
            <person name="Meincke L."/>
            <person name="Brettin T."/>
            <person name="Detter J.C."/>
            <person name="Han C."/>
            <person name="Tapia R."/>
            <person name="Kuske C.R."/>
            <person name="Schmutz J."/>
            <person name="Larimer F."/>
            <person name="Land M."/>
            <person name="Hauser L."/>
            <person name="Kyrpides N."/>
            <person name="Mikhailova N."/>
            <person name="Sung Y."/>
            <person name="Fletcher K.E."/>
            <person name="Ritalahti K.M."/>
            <person name="Loeffler F.E."/>
            <person name="Richardson P."/>
        </authorList>
    </citation>
    <scope>NUCLEOTIDE SEQUENCE [LARGE SCALE GENOMIC DNA]</scope>
    <source>
        <strain evidence="3">ATCC BAA-1151 / DSM 17278 / SZ</strain>
    </source>
</reference>
<dbReference type="InterPro" id="IPR001544">
    <property type="entry name" value="Aminotrans_IV"/>
</dbReference>
<dbReference type="InterPro" id="IPR043131">
    <property type="entry name" value="BCAT-like_N"/>
</dbReference>
<dbReference type="GO" id="GO:0009396">
    <property type="term" value="P:folic acid-containing compound biosynthetic process"/>
    <property type="evidence" value="ECO:0007669"/>
    <property type="project" value="InterPro"/>
</dbReference>
<dbReference type="InterPro" id="IPR005801">
    <property type="entry name" value="ADC_synthase"/>
</dbReference>
<protein>
    <submittedName>
        <fullName evidence="2">Para-aminobenzoate synthase, subunit I</fullName>
    </submittedName>
</protein>
<dbReference type="EMBL" id="CP001089">
    <property type="protein sequence ID" value="ACD93897.1"/>
    <property type="molecule type" value="Genomic_DNA"/>
</dbReference>
<dbReference type="SUPFAM" id="SSF56752">
    <property type="entry name" value="D-aminoacid aminotransferase-like PLP-dependent enzymes"/>
    <property type="match status" value="1"/>
</dbReference>
<dbReference type="SUPFAM" id="SSF56322">
    <property type="entry name" value="ADC synthase"/>
    <property type="match status" value="1"/>
</dbReference>
<keyword evidence="3" id="KW-1185">Reference proteome</keyword>
<dbReference type="PANTHER" id="PTHR11236">
    <property type="entry name" value="AMINOBENZOATE/ANTHRANILATE SYNTHASE"/>
    <property type="match status" value="1"/>
</dbReference>
<dbReference type="HOGENOM" id="CLU_006493_6_2_7"/>
<proteinExistence type="predicted"/>
<dbReference type="OrthoDB" id="9803598at2"/>
<dbReference type="Gene3D" id="3.60.120.10">
    <property type="entry name" value="Anthranilate synthase"/>
    <property type="match status" value="1"/>
</dbReference>
<dbReference type="KEGG" id="glo:Glov_0163"/>
<accession>B3EA69</accession>
<dbReference type="STRING" id="398767.Glov_0163"/>
<dbReference type="GO" id="GO:0046820">
    <property type="term" value="F:4-amino-4-deoxychorismate synthase activity"/>
    <property type="evidence" value="ECO:0007669"/>
    <property type="project" value="TreeGrafter"/>
</dbReference>
<evidence type="ECO:0000259" key="1">
    <source>
        <dbReference type="Pfam" id="PF00425"/>
    </source>
</evidence>
<dbReference type="InterPro" id="IPR015890">
    <property type="entry name" value="Chorismate_C"/>
</dbReference>
<dbReference type="AlphaFoldDB" id="B3EA69"/>
<dbReference type="GO" id="GO:0000162">
    <property type="term" value="P:L-tryptophan biosynthetic process"/>
    <property type="evidence" value="ECO:0007669"/>
    <property type="project" value="TreeGrafter"/>
</dbReference>
<evidence type="ECO:0000313" key="3">
    <source>
        <dbReference type="Proteomes" id="UP000002420"/>
    </source>
</evidence>
<evidence type="ECO:0000313" key="2">
    <source>
        <dbReference type="EMBL" id="ACD93897.1"/>
    </source>
</evidence>
<name>B3EA69_TRIL1</name>
<dbReference type="InterPro" id="IPR005802">
    <property type="entry name" value="ADC_synth_comp_1"/>
</dbReference>
<dbReference type="RefSeq" id="WP_012468255.1">
    <property type="nucleotide sequence ID" value="NC_010814.1"/>
</dbReference>
<dbReference type="InterPro" id="IPR043132">
    <property type="entry name" value="BCAT-like_C"/>
</dbReference>
<gene>
    <name evidence="2" type="ordered locus">Glov_0163</name>
</gene>
<dbReference type="Pfam" id="PF01063">
    <property type="entry name" value="Aminotran_4"/>
    <property type="match status" value="1"/>
</dbReference>
<dbReference type="PRINTS" id="PR00095">
    <property type="entry name" value="ANTSNTHASEI"/>
</dbReference>
<dbReference type="InterPro" id="IPR019999">
    <property type="entry name" value="Anth_synth_I-like"/>
</dbReference>
<dbReference type="Gene3D" id="3.20.10.10">
    <property type="entry name" value="D-amino Acid Aminotransferase, subunit A, domain 2"/>
    <property type="match status" value="1"/>
</dbReference>
<dbReference type="NCBIfam" id="TIGR00553">
    <property type="entry name" value="pabB"/>
    <property type="match status" value="1"/>
</dbReference>
<dbReference type="eggNOG" id="COG0147">
    <property type="taxonomic scope" value="Bacteria"/>
</dbReference>
<dbReference type="Pfam" id="PF00425">
    <property type="entry name" value="Chorismate_bind"/>
    <property type="match status" value="1"/>
</dbReference>
<dbReference type="InterPro" id="IPR036038">
    <property type="entry name" value="Aminotransferase-like"/>
</dbReference>
<dbReference type="Proteomes" id="UP000002420">
    <property type="component" value="Chromosome"/>
</dbReference>
<organism evidence="2 3">
    <name type="scientific">Trichlorobacter lovleyi (strain ATCC BAA-1151 / DSM 17278 / SZ)</name>
    <name type="common">Geobacter lovleyi</name>
    <dbReference type="NCBI Taxonomy" id="398767"/>
    <lineage>
        <taxon>Bacteria</taxon>
        <taxon>Pseudomonadati</taxon>
        <taxon>Thermodesulfobacteriota</taxon>
        <taxon>Desulfuromonadia</taxon>
        <taxon>Geobacterales</taxon>
        <taxon>Geobacteraceae</taxon>
        <taxon>Trichlorobacter</taxon>
    </lineage>
</organism>